<dbReference type="SMART" id="SM00564">
    <property type="entry name" value="PQQ"/>
    <property type="match status" value="3"/>
</dbReference>
<gene>
    <name evidence="2" type="ORF">ENX73_02250</name>
</gene>
<proteinExistence type="predicted"/>
<dbReference type="Gene3D" id="2.130.10.10">
    <property type="entry name" value="YVTN repeat-like/Quinoprotein amine dehydrogenase"/>
    <property type="match status" value="1"/>
</dbReference>
<dbReference type="SUPFAM" id="SSF50998">
    <property type="entry name" value="Quinoprotein alcohol dehydrogenase-like"/>
    <property type="match status" value="1"/>
</dbReference>
<dbReference type="InterPro" id="IPR018391">
    <property type="entry name" value="PQQ_b-propeller_rpt"/>
</dbReference>
<sequence length="145" mass="15680">MIWYFATDGNISSAPAIGDDEIFIGTDQNGFIPYGYLYALTLNGTIKWYQKTNGMVSTTPTVGAGGTVYFGTQNGYIYAINGNGSLKWEFKIGSIMNSSPVIVTNGTMYIGSLNGYIYAIKTDSKGISNSSWPTFQKNISHSGGY</sequence>
<evidence type="ECO:0000313" key="2">
    <source>
        <dbReference type="EMBL" id="HGE74930.1"/>
    </source>
</evidence>
<feature type="domain" description="Pyrrolo-quinoline quinone repeat" evidence="1">
    <location>
        <begin position="2"/>
        <end position="126"/>
    </location>
</feature>
<dbReference type="EMBL" id="DTPE01000095">
    <property type="protein sequence ID" value="HGE74930.1"/>
    <property type="molecule type" value="Genomic_DNA"/>
</dbReference>
<dbReference type="InterPro" id="IPR015943">
    <property type="entry name" value="WD40/YVTN_repeat-like_dom_sf"/>
</dbReference>
<name>A0A7V3RE38_9BACT</name>
<dbReference type="PANTHER" id="PTHR34512">
    <property type="entry name" value="CELL SURFACE PROTEIN"/>
    <property type="match status" value="1"/>
</dbReference>
<accession>A0A7V3RE38</accession>
<reference evidence="2" key="1">
    <citation type="journal article" date="2020" name="mSystems">
        <title>Genome- and Community-Level Interaction Insights into Carbon Utilization and Element Cycling Functions of Hydrothermarchaeota in Hydrothermal Sediment.</title>
        <authorList>
            <person name="Zhou Z."/>
            <person name="Liu Y."/>
            <person name="Xu W."/>
            <person name="Pan J."/>
            <person name="Luo Z.H."/>
            <person name="Li M."/>
        </authorList>
    </citation>
    <scope>NUCLEOTIDE SEQUENCE [LARGE SCALE GENOMIC DNA]</scope>
    <source>
        <strain evidence="2">SpSt-966</strain>
    </source>
</reference>
<dbReference type="InterPro" id="IPR002372">
    <property type="entry name" value="PQQ_rpt_dom"/>
</dbReference>
<dbReference type="Pfam" id="PF13360">
    <property type="entry name" value="PQQ_2"/>
    <property type="match status" value="1"/>
</dbReference>
<protein>
    <recommendedName>
        <fullName evidence="1">Pyrrolo-quinoline quinone repeat domain-containing protein</fullName>
    </recommendedName>
</protein>
<evidence type="ECO:0000259" key="1">
    <source>
        <dbReference type="Pfam" id="PF13360"/>
    </source>
</evidence>
<organism evidence="2">
    <name type="scientific">Mesoaciditoga lauensis</name>
    <dbReference type="NCBI Taxonomy" id="1495039"/>
    <lineage>
        <taxon>Bacteria</taxon>
        <taxon>Thermotogati</taxon>
        <taxon>Thermotogota</taxon>
        <taxon>Thermotogae</taxon>
        <taxon>Mesoaciditogales</taxon>
        <taxon>Mesoaciditogaceae</taxon>
        <taxon>Mesoaciditoga</taxon>
    </lineage>
</organism>
<dbReference type="InterPro" id="IPR011047">
    <property type="entry name" value="Quinoprotein_ADH-like_sf"/>
</dbReference>
<dbReference type="AlphaFoldDB" id="A0A7V3RE38"/>
<dbReference type="PANTHER" id="PTHR34512:SF30">
    <property type="entry name" value="OUTER MEMBRANE PROTEIN ASSEMBLY FACTOR BAMB"/>
    <property type="match status" value="1"/>
</dbReference>
<comment type="caution">
    <text evidence="2">The sequence shown here is derived from an EMBL/GenBank/DDBJ whole genome shotgun (WGS) entry which is preliminary data.</text>
</comment>